<keyword evidence="7 11" id="KW-0862">Zinc</keyword>
<dbReference type="Proteomes" id="UP000553706">
    <property type="component" value="Unassembled WGS sequence"/>
</dbReference>
<feature type="domain" description="PDZ" evidence="12">
    <location>
        <begin position="118"/>
        <end position="165"/>
    </location>
</feature>
<keyword evidence="6 11" id="KW-0378">Hydrolase</keyword>
<keyword evidence="9 11" id="KW-0482">Metalloprotease</keyword>
<feature type="transmembrane region" description="Helical" evidence="11">
    <location>
        <begin position="98"/>
        <end position="123"/>
    </location>
</feature>
<dbReference type="CDD" id="cd23081">
    <property type="entry name" value="cpPDZ_EcRseP-like"/>
    <property type="match status" value="1"/>
</dbReference>
<dbReference type="NCBIfam" id="TIGR00054">
    <property type="entry name" value="RIP metalloprotease RseP"/>
    <property type="match status" value="1"/>
</dbReference>
<accession>A0A840VBV7</accession>
<keyword evidence="5 11" id="KW-0812">Transmembrane</keyword>
<dbReference type="PROSITE" id="PS50106">
    <property type="entry name" value="PDZ"/>
    <property type="match status" value="1"/>
</dbReference>
<keyword evidence="11" id="KW-0479">Metal-binding</keyword>
<evidence type="ECO:0000256" key="8">
    <source>
        <dbReference type="ARBA" id="ARBA00022989"/>
    </source>
</evidence>
<dbReference type="PANTHER" id="PTHR42837">
    <property type="entry name" value="REGULATOR OF SIGMA-E PROTEASE RSEP"/>
    <property type="match status" value="1"/>
</dbReference>
<comment type="cofactor">
    <cofactor evidence="1 11">
        <name>Zn(2+)</name>
        <dbReference type="ChEBI" id="CHEBI:29105"/>
    </cofactor>
</comment>
<evidence type="ECO:0000256" key="2">
    <source>
        <dbReference type="ARBA" id="ARBA00004141"/>
    </source>
</evidence>
<dbReference type="RefSeq" id="WP_183265341.1">
    <property type="nucleotide sequence ID" value="NZ_JACHFJ010000002.1"/>
</dbReference>
<dbReference type="InterPro" id="IPR036034">
    <property type="entry name" value="PDZ_sf"/>
</dbReference>
<reference evidence="13 14" key="1">
    <citation type="submission" date="2020-08" db="EMBL/GenBank/DDBJ databases">
        <title>Genomic Encyclopedia of Type Strains, Phase IV (KMG-IV): sequencing the most valuable type-strain genomes for metagenomic binning, comparative biology and taxonomic classification.</title>
        <authorList>
            <person name="Goeker M."/>
        </authorList>
    </citation>
    <scope>NUCLEOTIDE SEQUENCE [LARGE SCALE GENOMIC DNA]</scope>
    <source>
        <strain evidence="13 14">DSM 27026</strain>
    </source>
</reference>
<dbReference type="GO" id="GO:0016020">
    <property type="term" value="C:membrane"/>
    <property type="evidence" value="ECO:0007669"/>
    <property type="project" value="UniProtKB-SubCell"/>
</dbReference>
<dbReference type="GO" id="GO:0004222">
    <property type="term" value="F:metalloendopeptidase activity"/>
    <property type="evidence" value="ECO:0007669"/>
    <property type="project" value="InterPro"/>
</dbReference>
<evidence type="ECO:0000256" key="3">
    <source>
        <dbReference type="ARBA" id="ARBA00007931"/>
    </source>
</evidence>
<evidence type="ECO:0000256" key="5">
    <source>
        <dbReference type="ARBA" id="ARBA00022692"/>
    </source>
</evidence>
<evidence type="ECO:0000256" key="11">
    <source>
        <dbReference type="RuleBase" id="RU362031"/>
    </source>
</evidence>
<dbReference type="InterPro" id="IPR001478">
    <property type="entry name" value="PDZ"/>
</dbReference>
<evidence type="ECO:0000313" key="14">
    <source>
        <dbReference type="Proteomes" id="UP000553706"/>
    </source>
</evidence>
<dbReference type="EMBL" id="JACHFJ010000002">
    <property type="protein sequence ID" value="MBB5372327.1"/>
    <property type="molecule type" value="Genomic_DNA"/>
</dbReference>
<dbReference type="Gene3D" id="2.30.42.10">
    <property type="match status" value="1"/>
</dbReference>
<evidence type="ECO:0000256" key="9">
    <source>
        <dbReference type="ARBA" id="ARBA00023049"/>
    </source>
</evidence>
<evidence type="ECO:0000256" key="6">
    <source>
        <dbReference type="ARBA" id="ARBA00022801"/>
    </source>
</evidence>
<proteinExistence type="inferred from homology"/>
<evidence type="ECO:0000256" key="7">
    <source>
        <dbReference type="ARBA" id="ARBA00022833"/>
    </source>
</evidence>
<sequence>MWDTLRTGLAFAVDIGVLIFVHELGHYLAARSQGVTVEVFSIGFGPAMAKWTARSGTVWQVCALPLGGYVKMQGWGESEDTALKTPGSFAGASLASRAFIVAAGPLANLLLAFVLFSGLYMAVGRVVTQPVLSEIQPNSPAAAANLQPGDRVLDIGGTAISDFSQLQQIVAEHPDTVLDFTIARGDTQFTEPVQLGSVSAEGETAGRLGVIGKQSQLQRYSPPAAIVAGGQETVSQIRGWFSMLGQLAVHHQGLKDLAGPLGIIQITGEAAALGFVTFVNLVAIISINLGLVNLIPIPVLDGGHLLSYVVEAVLRRPLSAAVREGAMRFGAAILLLLILFVTFNDLTRLGTVAWFSHLL</sequence>
<dbReference type="PANTHER" id="PTHR42837:SF2">
    <property type="entry name" value="MEMBRANE METALLOPROTEASE ARASP2, CHLOROPLASTIC-RELATED"/>
    <property type="match status" value="1"/>
</dbReference>
<evidence type="ECO:0000256" key="10">
    <source>
        <dbReference type="ARBA" id="ARBA00023136"/>
    </source>
</evidence>
<dbReference type="AlphaFoldDB" id="A0A840VBV7"/>
<keyword evidence="4 13" id="KW-0645">Protease</keyword>
<dbReference type="InterPro" id="IPR008915">
    <property type="entry name" value="Peptidase_M50"/>
</dbReference>
<dbReference type="InterPro" id="IPR004387">
    <property type="entry name" value="Pept_M50_Zn"/>
</dbReference>
<evidence type="ECO:0000313" key="13">
    <source>
        <dbReference type="EMBL" id="MBB5372327.1"/>
    </source>
</evidence>
<comment type="similarity">
    <text evidence="3 11">Belongs to the peptidase M50B family.</text>
</comment>
<name>A0A840VBV7_9PROT</name>
<dbReference type="InterPro" id="IPR041489">
    <property type="entry name" value="PDZ_6"/>
</dbReference>
<dbReference type="SUPFAM" id="SSF50156">
    <property type="entry name" value="PDZ domain-like"/>
    <property type="match status" value="1"/>
</dbReference>
<comment type="caution">
    <text evidence="13">The sequence shown here is derived from an EMBL/GenBank/DDBJ whole genome shotgun (WGS) entry which is preliminary data.</text>
</comment>
<keyword evidence="14" id="KW-1185">Reference proteome</keyword>
<feature type="transmembrane region" description="Helical" evidence="11">
    <location>
        <begin position="326"/>
        <end position="343"/>
    </location>
</feature>
<protein>
    <recommendedName>
        <fullName evidence="11">Zinc metalloprotease</fullName>
        <ecNumber evidence="11">3.4.24.-</ecNumber>
    </recommendedName>
</protein>
<dbReference type="CDD" id="cd06163">
    <property type="entry name" value="S2P-M50_PDZ_RseP-like"/>
    <property type="match status" value="1"/>
</dbReference>
<dbReference type="GO" id="GO:0046872">
    <property type="term" value="F:metal ion binding"/>
    <property type="evidence" value="ECO:0007669"/>
    <property type="project" value="UniProtKB-KW"/>
</dbReference>
<evidence type="ECO:0000256" key="4">
    <source>
        <dbReference type="ARBA" id="ARBA00022670"/>
    </source>
</evidence>
<dbReference type="Pfam" id="PF02163">
    <property type="entry name" value="Peptidase_M50"/>
    <property type="match status" value="1"/>
</dbReference>
<evidence type="ECO:0000259" key="12">
    <source>
        <dbReference type="PROSITE" id="PS50106"/>
    </source>
</evidence>
<comment type="subcellular location">
    <subcellularLocation>
        <location evidence="2">Membrane</location>
        <topology evidence="2">Multi-pass membrane protein</topology>
    </subcellularLocation>
</comment>
<keyword evidence="8 11" id="KW-1133">Transmembrane helix</keyword>
<gene>
    <name evidence="13" type="ORF">HNP71_000565</name>
</gene>
<dbReference type="SMART" id="SM00228">
    <property type="entry name" value="PDZ"/>
    <property type="match status" value="1"/>
</dbReference>
<organism evidence="13 14">
    <name type="scientific">Acidocella aromatica</name>
    <dbReference type="NCBI Taxonomy" id="1303579"/>
    <lineage>
        <taxon>Bacteria</taxon>
        <taxon>Pseudomonadati</taxon>
        <taxon>Pseudomonadota</taxon>
        <taxon>Alphaproteobacteria</taxon>
        <taxon>Acetobacterales</taxon>
        <taxon>Acidocellaceae</taxon>
        <taxon>Acidocella</taxon>
    </lineage>
</organism>
<evidence type="ECO:0000256" key="1">
    <source>
        <dbReference type="ARBA" id="ARBA00001947"/>
    </source>
</evidence>
<dbReference type="Pfam" id="PF17820">
    <property type="entry name" value="PDZ_6"/>
    <property type="match status" value="1"/>
</dbReference>
<dbReference type="GO" id="GO:0006508">
    <property type="term" value="P:proteolysis"/>
    <property type="evidence" value="ECO:0007669"/>
    <property type="project" value="UniProtKB-KW"/>
</dbReference>
<dbReference type="EC" id="3.4.24.-" evidence="11"/>
<feature type="transmembrane region" description="Helical" evidence="11">
    <location>
        <begin position="270"/>
        <end position="289"/>
    </location>
</feature>
<keyword evidence="10 11" id="KW-0472">Membrane</keyword>